<evidence type="ECO:0000313" key="2">
    <source>
        <dbReference type="Proteomes" id="UP000198806"/>
    </source>
</evidence>
<accession>A0A1I5HHA9</accession>
<dbReference type="EMBL" id="FOWD01000029">
    <property type="protein sequence ID" value="SFO47231.1"/>
    <property type="molecule type" value="Genomic_DNA"/>
</dbReference>
<name>A0A1I5HHA9_9FIRM</name>
<dbReference type="OrthoDB" id="2054551at2"/>
<sequence length="136" mass="14862">MKTLNVTIELDPVNDGAVFAENRFKKKEEGALIIGTNGEKRIAGASEAQRILDILAEVGHGEYMGKTDYLIMINGNKILKFGTGECFIGSALIMKYDGKGLGFLSGDEFDEASKEFESRLITIVADGQEFSAYELL</sequence>
<dbReference type="Proteomes" id="UP000198806">
    <property type="component" value="Unassembled WGS sequence"/>
</dbReference>
<dbReference type="STRING" id="1527.SAMN04489757_12940"/>
<keyword evidence="2" id="KW-1185">Reference proteome</keyword>
<protein>
    <submittedName>
        <fullName evidence="1">Uncharacterized protein</fullName>
    </submittedName>
</protein>
<reference evidence="1 2" key="1">
    <citation type="submission" date="2016-10" db="EMBL/GenBank/DDBJ databases">
        <authorList>
            <person name="de Groot N.N."/>
        </authorList>
    </citation>
    <scope>NUCLEOTIDE SEQUENCE [LARGE SCALE GENOMIC DNA]</scope>
    <source>
        <strain evidence="1 2">DSM 1283</strain>
    </source>
</reference>
<organism evidence="1 2">
    <name type="scientific">Anaerocolumna aminovalerica</name>
    <dbReference type="NCBI Taxonomy" id="1527"/>
    <lineage>
        <taxon>Bacteria</taxon>
        <taxon>Bacillati</taxon>
        <taxon>Bacillota</taxon>
        <taxon>Clostridia</taxon>
        <taxon>Lachnospirales</taxon>
        <taxon>Lachnospiraceae</taxon>
        <taxon>Anaerocolumna</taxon>
    </lineage>
</organism>
<gene>
    <name evidence="1" type="ORF">SAMN04489757_12940</name>
</gene>
<evidence type="ECO:0000313" key="1">
    <source>
        <dbReference type="EMBL" id="SFO47231.1"/>
    </source>
</evidence>
<dbReference type="AlphaFoldDB" id="A0A1I5HHA9"/>
<proteinExistence type="predicted"/>
<dbReference type="RefSeq" id="WP_091687649.1">
    <property type="nucleotide sequence ID" value="NZ_BAABFM010000010.1"/>
</dbReference>